<reference evidence="2" key="1">
    <citation type="journal article" date="2023" name="IScience">
        <title>Live-bearing cockroach genome reveals convergent evolutionary mechanisms linked to viviparity in insects and beyond.</title>
        <authorList>
            <person name="Fouks B."/>
            <person name="Harrison M.C."/>
            <person name="Mikhailova A.A."/>
            <person name="Marchal E."/>
            <person name="English S."/>
            <person name="Carruthers M."/>
            <person name="Jennings E.C."/>
            <person name="Chiamaka E.L."/>
            <person name="Frigard R.A."/>
            <person name="Pippel M."/>
            <person name="Attardo G.M."/>
            <person name="Benoit J.B."/>
            <person name="Bornberg-Bauer E."/>
            <person name="Tobe S.S."/>
        </authorList>
    </citation>
    <scope>NUCLEOTIDE SEQUENCE</scope>
    <source>
        <strain evidence="2">Stay&amp;Tobe</strain>
    </source>
</reference>
<gene>
    <name evidence="2" type="ORF">L9F63_028013</name>
</gene>
<dbReference type="AlphaFoldDB" id="A0AAD7ZYQ8"/>
<dbReference type="PANTHER" id="PTHR11012">
    <property type="entry name" value="PROTEIN KINASE-LIKE DOMAIN-CONTAINING"/>
    <property type="match status" value="1"/>
</dbReference>
<dbReference type="Gene3D" id="3.90.1200.10">
    <property type="match status" value="1"/>
</dbReference>
<dbReference type="EMBL" id="JASPKZ010005074">
    <property type="protein sequence ID" value="KAJ9589203.1"/>
    <property type="molecule type" value="Genomic_DNA"/>
</dbReference>
<comment type="caution">
    <text evidence="2">The sequence shown here is derived from an EMBL/GenBank/DDBJ whole genome shotgun (WGS) entry which is preliminary data.</text>
</comment>
<sequence length="272" mass="31755">MSETSGTSDLKLSWLSKTFLEKVLKTSEQDDDIQVTKYDFGRATADGDNYTSVMYRVKVHYTTRGHSHSRSFVIKTLPTAELMAQMVKEGKVFERESEAISKITPSVYDILRKAPGDQNSQQPFAAKCIYSQLEYPDIIIVLEDLKEQGFRMPERTEGLEMDHCLLVLRTLAKYHAATAVLYEQNPELFEPFKENMFKEKDKDKWNKFYSGTINNLVSKIKNMPNFEEHFKIQLEKIETRWRDFNVFAHGDLWLNNIMFRYSESTGQVQDIR</sequence>
<dbReference type="InterPro" id="IPR004119">
    <property type="entry name" value="EcKL"/>
</dbReference>
<proteinExistence type="predicted"/>
<dbReference type="SMART" id="SM00587">
    <property type="entry name" value="CHK"/>
    <property type="match status" value="1"/>
</dbReference>
<keyword evidence="3" id="KW-1185">Reference proteome</keyword>
<accession>A0AAD7ZYQ8</accession>
<dbReference type="InterPro" id="IPR015897">
    <property type="entry name" value="CHK_kinase-like"/>
</dbReference>
<dbReference type="Pfam" id="PF02958">
    <property type="entry name" value="EcKL"/>
    <property type="match status" value="1"/>
</dbReference>
<evidence type="ECO:0000313" key="3">
    <source>
        <dbReference type="Proteomes" id="UP001233999"/>
    </source>
</evidence>
<protein>
    <recommendedName>
        <fullName evidence="1">CHK kinase-like domain-containing protein</fullName>
    </recommendedName>
</protein>
<dbReference type="Proteomes" id="UP001233999">
    <property type="component" value="Unassembled WGS sequence"/>
</dbReference>
<dbReference type="PANTHER" id="PTHR11012:SF56">
    <property type="entry name" value="CHK KINASE-LIKE DOMAIN-CONTAINING PROTEIN-RELATED"/>
    <property type="match status" value="1"/>
</dbReference>
<name>A0AAD7ZYQ8_DIPPU</name>
<reference evidence="2" key="2">
    <citation type="submission" date="2023-05" db="EMBL/GenBank/DDBJ databases">
        <authorList>
            <person name="Fouks B."/>
        </authorList>
    </citation>
    <scope>NUCLEOTIDE SEQUENCE</scope>
    <source>
        <strain evidence="2">Stay&amp;Tobe</strain>
        <tissue evidence="2">Testes</tissue>
    </source>
</reference>
<evidence type="ECO:0000313" key="2">
    <source>
        <dbReference type="EMBL" id="KAJ9589203.1"/>
    </source>
</evidence>
<organism evidence="2 3">
    <name type="scientific">Diploptera punctata</name>
    <name type="common">Pacific beetle cockroach</name>
    <dbReference type="NCBI Taxonomy" id="6984"/>
    <lineage>
        <taxon>Eukaryota</taxon>
        <taxon>Metazoa</taxon>
        <taxon>Ecdysozoa</taxon>
        <taxon>Arthropoda</taxon>
        <taxon>Hexapoda</taxon>
        <taxon>Insecta</taxon>
        <taxon>Pterygota</taxon>
        <taxon>Neoptera</taxon>
        <taxon>Polyneoptera</taxon>
        <taxon>Dictyoptera</taxon>
        <taxon>Blattodea</taxon>
        <taxon>Blaberoidea</taxon>
        <taxon>Blaberidae</taxon>
        <taxon>Diplopterinae</taxon>
        <taxon>Diploptera</taxon>
    </lineage>
</organism>
<evidence type="ECO:0000259" key="1">
    <source>
        <dbReference type="SMART" id="SM00587"/>
    </source>
</evidence>
<feature type="domain" description="CHK kinase-like" evidence="1">
    <location>
        <begin position="140"/>
        <end position="272"/>
    </location>
</feature>
<dbReference type="SUPFAM" id="SSF56112">
    <property type="entry name" value="Protein kinase-like (PK-like)"/>
    <property type="match status" value="1"/>
</dbReference>
<dbReference type="InterPro" id="IPR011009">
    <property type="entry name" value="Kinase-like_dom_sf"/>
</dbReference>